<feature type="compositionally biased region" description="Acidic residues" evidence="1">
    <location>
        <begin position="290"/>
        <end position="304"/>
    </location>
</feature>
<feature type="region of interest" description="Disordered" evidence="1">
    <location>
        <begin position="231"/>
        <end position="336"/>
    </location>
</feature>
<feature type="compositionally biased region" description="Low complexity" evidence="1">
    <location>
        <begin position="257"/>
        <end position="266"/>
    </location>
</feature>
<dbReference type="InterPro" id="IPR051986">
    <property type="entry name" value="Innate_Immune_Apopt_Reg"/>
</dbReference>
<feature type="compositionally biased region" description="Basic and acidic residues" evidence="1">
    <location>
        <begin position="279"/>
        <end position="289"/>
    </location>
</feature>
<dbReference type="PANTHER" id="PTHR16295">
    <property type="entry name" value="TRAF-TYPE ZINC FINGER PROTEIN-RELATED"/>
    <property type="match status" value="1"/>
</dbReference>
<dbReference type="PANTHER" id="PTHR16295:SF10">
    <property type="entry name" value="EXPRESSED PROTEIN"/>
    <property type="match status" value="1"/>
</dbReference>
<comment type="caution">
    <text evidence="2">The sequence shown here is derived from an EMBL/GenBank/DDBJ whole genome shotgun (WGS) entry which is preliminary data.</text>
</comment>
<gene>
    <name evidence="2" type="ORF">SteCoe_2974</name>
</gene>
<organism evidence="2 3">
    <name type="scientific">Stentor coeruleus</name>
    <dbReference type="NCBI Taxonomy" id="5963"/>
    <lineage>
        <taxon>Eukaryota</taxon>
        <taxon>Sar</taxon>
        <taxon>Alveolata</taxon>
        <taxon>Ciliophora</taxon>
        <taxon>Postciliodesmatophora</taxon>
        <taxon>Heterotrichea</taxon>
        <taxon>Heterotrichida</taxon>
        <taxon>Stentoridae</taxon>
        <taxon>Stentor</taxon>
    </lineage>
</organism>
<dbReference type="Proteomes" id="UP000187209">
    <property type="component" value="Unassembled WGS sequence"/>
</dbReference>
<dbReference type="GO" id="GO:0005739">
    <property type="term" value="C:mitochondrion"/>
    <property type="evidence" value="ECO:0007669"/>
    <property type="project" value="TreeGrafter"/>
</dbReference>
<dbReference type="Gene3D" id="3.30.40.10">
    <property type="entry name" value="Zinc/RING finger domain, C3HC4 (zinc finger)"/>
    <property type="match status" value="2"/>
</dbReference>
<dbReference type="EMBL" id="MPUH01000034">
    <property type="protein sequence ID" value="OMJ93923.1"/>
    <property type="molecule type" value="Genomic_DNA"/>
</dbReference>
<protein>
    <recommendedName>
        <fullName evidence="4">TRAF-type domain-containing protein</fullName>
    </recommendedName>
</protein>
<reference evidence="2 3" key="1">
    <citation type="submission" date="2016-11" db="EMBL/GenBank/DDBJ databases">
        <title>The macronuclear genome of Stentor coeruleus: a giant cell with tiny introns.</title>
        <authorList>
            <person name="Slabodnick M."/>
            <person name="Ruby J.G."/>
            <person name="Reiff S.B."/>
            <person name="Swart E.C."/>
            <person name="Gosai S."/>
            <person name="Prabakaran S."/>
            <person name="Witkowska E."/>
            <person name="Larue G.E."/>
            <person name="Fisher S."/>
            <person name="Freeman R.M."/>
            <person name="Gunawardena J."/>
            <person name="Chu W."/>
            <person name="Stover N.A."/>
            <person name="Gregory B.D."/>
            <person name="Nowacki M."/>
            <person name="Derisi J."/>
            <person name="Roy S.W."/>
            <person name="Marshall W.F."/>
            <person name="Sood P."/>
        </authorList>
    </citation>
    <scope>NUCLEOTIDE SEQUENCE [LARGE SCALE GENOMIC DNA]</scope>
    <source>
        <strain evidence="2">WM001</strain>
    </source>
</reference>
<keyword evidence="3" id="KW-1185">Reference proteome</keyword>
<evidence type="ECO:0000313" key="3">
    <source>
        <dbReference type="Proteomes" id="UP000187209"/>
    </source>
</evidence>
<evidence type="ECO:0008006" key="4">
    <source>
        <dbReference type="Google" id="ProtNLM"/>
    </source>
</evidence>
<accession>A0A1R2CY81</accession>
<sequence length="377" mass="43911">MENQETVICDICDKEIAALSIQVHKVHCERNTIKCQLCDKKLNRYDLEKHNIEFHVLKKCDACQASMEIRYFSIHDCPKKPIICEYCEASFPTDLYKSHIFECGNRTDQCPRCRNYIKKRDYIEHRMKNNCKLYSNPNSNLYEEMKYEQNKYYKNPDEKNEISVKKPLSVQESIKKPIQQKAREPVKILDILSRNTKSKDEENSKSDSYDKNIKSSIGKSEANKIGKIGVKSLPDIQSKPNNSRLTGQRGDKFNPTISPKISPKPIQYATIPKISSKIAKSENQDKAQDFDDPNEDEIPQEIYEDSYPPPKKDWDFYSNPNEQIEPLPQNPLRNSNYTDIDDQIFKQVLAESEKDGFGLTEDERIMNEVVMKSLKDR</sequence>
<evidence type="ECO:0000256" key="1">
    <source>
        <dbReference type="SAM" id="MobiDB-lite"/>
    </source>
</evidence>
<dbReference type="OrthoDB" id="422728at2759"/>
<proteinExistence type="predicted"/>
<name>A0A1R2CY81_9CILI</name>
<dbReference type="AlphaFoldDB" id="A0A1R2CY81"/>
<evidence type="ECO:0000313" key="2">
    <source>
        <dbReference type="EMBL" id="OMJ93923.1"/>
    </source>
</evidence>
<dbReference type="InterPro" id="IPR013083">
    <property type="entry name" value="Znf_RING/FYVE/PHD"/>
</dbReference>